<organism evidence="2 3">
    <name type="scientific">Rhodopseudomonas palustris</name>
    <dbReference type="NCBI Taxonomy" id="1076"/>
    <lineage>
        <taxon>Bacteria</taxon>
        <taxon>Pseudomonadati</taxon>
        <taxon>Pseudomonadota</taxon>
        <taxon>Alphaproteobacteria</taxon>
        <taxon>Hyphomicrobiales</taxon>
        <taxon>Nitrobacteraceae</taxon>
        <taxon>Rhodopseudomonas</taxon>
    </lineage>
</organism>
<evidence type="ECO:0000313" key="2">
    <source>
        <dbReference type="EMBL" id="PZA12434.1"/>
    </source>
</evidence>
<accession>A0A323UIS6</accession>
<proteinExistence type="predicted"/>
<dbReference type="OrthoDB" id="8449249at2"/>
<dbReference type="InterPro" id="IPR036086">
    <property type="entry name" value="ParB/Sulfiredoxin_sf"/>
</dbReference>
<comment type="caution">
    <text evidence="2">The sequence shown here is derived from an EMBL/GenBank/DDBJ whole genome shotgun (WGS) entry which is preliminary data.</text>
</comment>
<dbReference type="EMBL" id="QKQS01000013">
    <property type="protein sequence ID" value="PZA12434.1"/>
    <property type="molecule type" value="Genomic_DNA"/>
</dbReference>
<evidence type="ECO:0000259" key="1">
    <source>
        <dbReference type="SMART" id="SM00470"/>
    </source>
</evidence>
<dbReference type="InterPro" id="IPR003115">
    <property type="entry name" value="ParB_N"/>
</dbReference>
<dbReference type="SMART" id="SM00470">
    <property type="entry name" value="ParB"/>
    <property type="match status" value="1"/>
</dbReference>
<dbReference type="Pfam" id="PF02195">
    <property type="entry name" value="ParB_N"/>
    <property type="match status" value="1"/>
</dbReference>
<sequence>MPGLTARIRRILPTLQKPAEMTLKFIDIVDIDASGRLRINRPEWTDAFAEQIKAGEKLPPIEVATKPNGKYRLVVGSHRLGGHVKAGCTQIWADVLDISGADAAACRMREIKENFYRVGLTELERCVAISAWKDIYEATNPLPKRGRPAAGEIPEDASAIFAASFSATAAKVLGISDRAVRTAVAIAVAIPDEIRSQIALLPIADSQGELIALAREPLWKQRKIVKLLLDPESGIDGVADAVASIDKTPPPDRAAAWEKISNTFSKLKQTEQFAFFDAHDDAIRAWMKSKKA</sequence>
<dbReference type="Gene3D" id="3.90.1530.10">
    <property type="entry name" value="Conserved hypothetical protein from pyrococcus furiosus pfu- 392566-001, ParB domain"/>
    <property type="match status" value="1"/>
</dbReference>
<protein>
    <recommendedName>
        <fullName evidence="1">ParB-like N-terminal domain-containing protein</fullName>
    </recommendedName>
</protein>
<dbReference type="Proteomes" id="UP000248134">
    <property type="component" value="Unassembled WGS sequence"/>
</dbReference>
<dbReference type="AlphaFoldDB" id="A0A323UIS6"/>
<feature type="domain" description="ParB-like N-terminal" evidence="1">
    <location>
        <begin position="24"/>
        <end position="112"/>
    </location>
</feature>
<evidence type="ECO:0000313" key="3">
    <source>
        <dbReference type="Proteomes" id="UP000248134"/>
    </source>
</evidence>
<reference evidence="2 3" key="1">
    <citation type="submission" date="2018-06" db="EMBL/GenBank/DDBJ databases">
        <title>Draft Whole-Genome Sequence of the purple photosynthetic bacterium Rhodospeudomonas palustris XCP.</title>
        <authorList>
            <person name="Rayyan A."/>
            <person name="Meyer T.E."/>
            <person name="Kyndt J.A."/>
        </authorList>
    </citation>
    <scope>NUCLEOTIDE SEQUENCE [LARGE SCALE GENOMIC DNA]</scope>
    <source>
        <strain evidence="2 3">XCP</strain>
    </source>
</reference>
<dbReference type="SUPFAM" id="SSF110849">
    <property type="entry name" value="ParB/Sulfiredoxin"/>
    <property type="match status" value="1"/>
</dbReference>
<gene>
    <name evidence="2" type="ORF">DNX69_10675</name>
</gene>
<name>A0A323UIS6_RHOPL</name>